<dbReference type="KEGG" id="src:M271_03155"/>
<evidence type="ECO:0000313" key="5">
    <source>
        <dbReference type="EMBL" id="RLV75619.1"/>
    </source>
</evidence>
<dbReference type="PANTHER" id="PTHR46796:SF7">
    <property type="entry name" value="ARAC FAMILY TRANSCRIPTIONAL REGULATOR"/>
    <property type="match status" value="1"/>
</dbReference>
<evidence type="ECO:0000259" key="4">
    <source>
        <dbReference type="PROSITE" id="PS01124"/>
    </source>
</evidence>
<dbReference type="PANTHER" id="PTHR46796">
    <property type="entry name" value="HTH-TYPE TRANSCRIPTIONAL ACTIVATOR RHAS-RELATED"/>
    <property type="match status" value="1"/>
</dbReference>
<dbReference type="InterPro" id="IPR020449">
    <property type="entry name" value="Tscrpt_reg_AraC-type_HTH"/>
</dbReference>
<dbReference type="eggNOG" id="COG2207">
    <property type="taxonomic scope" value="Bacteria"/>
</dbReference>
<dbReference type="PROSITE" id="PS01124">
    <property type="entry name" value="HTH_ARAC_FAMILY_2"/>
    <property type="match status" value="1"/>
</dbReference>
<name>A0A0A0N3I3_STRRN</name>
<keyword evidence="1" id="KW-0805">Transcription regulation</keyword>
<dbReference type="InterPro" id="IPR050204">
    <property type="entry name" value="AraC_XylS_family_regulators"/>
</dbReference>
<evidence type="ECO:0000256" key="3">
    <source>
        <dbReference type="ARBA" id="ARBA00023163"/>
    </source>
</evidence>
<dbReference type="InterPro" id="IPR009057">
    <property type="entry name" value="Homeodomain-like_sf"/>
</dbReference>
<evidence type="ECO:0000256" key="1">
    <source>
        <dbReference type="ARBA" id="ARBA00023015"/>
    </source>
</evidence>
<sequence length="311" mass="33830">MADDQLSEVFDHIEIQGLMSSGFAAREPWVARGAINHPLKFIAVARGRAWLTTDSTGSPIALDTGDVAILNNRAWLELRGGAGDGPPRDIDVTTASYASLRGDDIDHAGADVVLGGHVALNSVGRALLLQALPPVGHVRASPAATHLRDRLDQILDELTGGRVGSAFAIRQHGQLLLLDMLRGYVDQAELPTGWLRALTDDRLRPALSLMHAEPAKPWRLEALASASAMSRTSFATHFRTVAGMPPLTYLNRWRMLLAQRALRDGDDPIGSLASALGYTSVSAFSSAFKREVGESPLRYRHRLRDEALRRR</sequence>
<dbReference type="HOGENOM" id="CLU_000445_81_0_11"/>
<dbReference type="InterPro" id="IPR018062">
    <property type="entry name" value="HTH_AraC-typ_CS"/>
</dbReference>
<dbReference type="Proteomes" id="UP000281594">
    <property type="component" value="Unassembled WGS sequence"/>
</dbReference>
<evidence type="ECO:0000256" key="2">
    <source>
        <dbReference type="ARBA" id="ARBA00023125"/>
    </source>
</evidence>
<dbReference type="RefSeq" id="WP_020865663.1">
    <property type="nucleotide sequence ID" value="NC_022785.1"/>
</dbReference>
<dbReference type="Pfam" id="PF12852">
    <property type="entry name" value="Cupin_6"/>
    <property type="match status" value="1"/>
</dbReference>
<gene>
    <name evidence="5" type="ORF">D3C57_140375</name>
</gene>
<dbReference type="GO" id="GO:0043565">
    <property type="term" value="F:sequence-specific DNA binding"/>
    <property type="evidence" value="ECO:0007669"/>
    <property type="project" value="InterPro"/>
</dbReference>
<dbReference type="Pfam" id="PF12833">
    <property type="entry name" value="HTH_18"/>
    <property type="match status" value="1"/>
</dbReference>
<dbReference type="SUPFAM" id="SSF46689">
    <property type="entry name" value="Homeodomain-like"/>
    <property type="match status" value="2"/>
</dbReference>
<keyword evidence="2" id="KW-0238">DNA-binding</keyword>
<dbReference type="PROSITE" id="PS00041">
    <property type="entry name" value="HTH_ARAC_FAMILY_1"/>
    <property type="match status" value="1"/>
</dbReference>
<dbReference type="EMBL" id="QYCY01000002">
    <property type="protein sequence ID" value="RLV75619.1"/>
    <property type="molecule type" value="Genomic_DNA"/>
</dbReference>
<dbReference type="STRING" id="1343740.M271_03155"/>
<dbReference type="InterPro" id="IPR032783">
    <property type="entry name" value="AraC_lig"/>
</dbReference>
<comment type="caution">
    <text evidence="5">The sequence shown here is derived from an EMBL/GenBank/DDBJ whole genome shotgun (WGS) entry which is preliminary data.</text>
</comment>
<dbReference type="InterPro" id="IPR018060">
    <property type="entry name" value="HTH_AraC"/>
</dbReference>
<feature type="domain" description="HTH araC/xylS-type" evidence="4">
    <location>
        <begin position="204"/>
        <end position="302"/>
    </location>
</feature>
<protein>
    <recommendedName>
        <fullName evidence="4">HTH araC/xylS-type domain-containing protein</fullName>
    </recommendedName>
</protein>
<reference evidence="5 6" key="1">
    <citation type="journal article" date="2018" name="J. Biol. Chem.">
        <title>Discovery of the actinoplanic acid pathway in Streptomyces rapamycinicus reveals a genetically conserved synergism with rapamycin.</title>
        <authorList>
            <person name="Mrak P."/>
            <person name="Krastel P."/>
            <person name="Pivk Lukancic P."/>
            <person name="Tao J."/>
            <person name="Pistorius D."/>
            <person name="Moore C.M."/>
        </authorList>
    </citation>
    <scope>NUCLEOTIDE SEQUENCE [LARGE SCALE GENOMIC DNA]</scope>
    <source>
        <strain evidence="5 6">NRRL 5491</strain>
    </source>
</reference>
<dbReference type="Gene3D" id="1.10.10.60">
    <property type="entry name" value="Homeodomain-like"/>
    <property type="match status" value="2"/>
</dbReference>
<evidence type="ECO:0000313" key="6">
    <source>
        <dbReference type="Proteomes" id="UP000281594"/>
    </source>
</evidence>
<dbReference type="AlphaFoldDB" id="A0A0A0N3I3"/>
<dbReference type="SMART" id="SM00342">
    <property type="entry name" value="HTH_ARAC"/>
    <property type="match status" value="1"/>
</dbReference>
<dbReference type="PRINTS" id="PR00032">
    <property type="entry name" value="HTHARAC"/>
</dbReference>
<dbReference type="GO" id="GO:0003700">
    <property type="term" value="F:DNA-binding transcription factor activity"/>
    <property type="evidence" value="ECO:0007669"/>
    <property type="project" value="InterPro"/>
</dbReference>
<accession>A0A0A0N3I3</accession>
<organism evidence="5 6">
    <name type="scientific">Streptomyces rapamycinicus (strain ATCC 29253 / DSM 41530 / NRRL 5491 / AYB-994)</name>
    <name type="common">Streptomyces hygroscopicus (strain ATCC 29253)</name>
    <dbReference type="NCBI Taxonomy" id="1343740"/>
    <lineage>
        <taxon>Bacteria</taxon>
        <taxon>Bacillati</taxon>
        <taxon>Actinomycetota</taxon>
        <taxon>Actinomycetes</taxon>
        <taxon>Kitasatosporales</taxon>
        <taxon>Streptomycetaceae</taxon>
        <taxon>Streptomyces</taxon>
        <taxon>Streptomyces violaceusniger group</taxon>
    </lineage>
</organism>
<proteinExistence type="predicted"/>
<keyword evidence="3" id="KW-0804">Transcription</keyword>